<dbReference type="NCBIfam" id="TIGR00876">
    <property type="entry name" value="tal_mycobact"/>
    <property type="match status" value="1"/>
</dbReference>
<evidence type="ECO:0000256" key="2">
    <source>
        <dbReference type="ARBA" id="ARBA00004496"/>
    </source>
</evidence>
<dbReference type="Pfam" id="PF00923">
    <property type="entry name" value="TAL_FSA"/>
    <property type="match status" value="1"/>
</dbReference>
<dbReference type="EMBL" id="FN555004">
    <property type="protein sequence ID" value="CBG39685.1"/>
    <property type="molecule type" value="Genomic_DNA"/>
</dbReference>
<dbReference type="RefSeq" id="WP_013022776.1">
    <property type="nucleotide sequence ID" value="NC_013949.1"/>
</dbReference>
<dbReference type="Proteomes" id="UP000001522">
    <property type="component" value="Chromosome"/>
</dbReference>
<dbReference type="InterPro" id="IPR001585">
    <property type="entry name" value="TAL/FSA"/>
</dbReference>
<evidence type="ECO:0000256" key="7">
    <source>
        <dbReference type="ARBA" id="ARBA00022679"/>
    </source>
</evidence>
<comment type="similarity">
    <text evidence="4 11">Belongs to the transaldolase family. Type 2 subfamily.</text>
</comment>
<dbReference type="AlphaFoldDB" id="D3UGR4"/>
<evidence type="ECO:0000256" key="11">
    <source>
        <dbReference type="HAMAP-Rule" id="MF_00493"/>
    </source>
</evidence>
<keyword evidence="6 11" id="KW-0963">Cytoplasm</keyword>
<dbReference type="PROSITE" id="PS01054">
    <property type="entry name" value="TRANSALDOLASE_1"/>
    <property type="match status" value="1"/>
</dbReference>
<dbReference type="Gene3D" id="3.20.20.70">
    <property type="entry name" value="Aldolase class I"/>
    <property type="match status" value="1"/>
</dbReference>
<evidence type="ECO:0000256" key="3">
    <source>
        <dbReference type="ARBA" id="ARBA00004857"/>
    </source>
</evidence>
<dbReference type="GO" id="GO:0005975">
    <property type="term" value="P:carbohydrate metabolic process"/>
    <property type="evidence" value="ECO:0007669"/>
    <property type="project" value="InterPro"/>
</dbReference>
<dbReference type="NCBIfam" id="NF003026">
    <property type="entry name" value="PRK03903.1"/>
    <property type="match status" value="1"/>
</dbReference>
<comment type="pathway">
    <text evidence="3 11">Carbohydrate degradation; pentose phosphate pathway; D-glyceraldehyde 3-phosphate and beta-D-fructose 6-phosphate from D-ribose 5-phosphate and D-xylulose 5-phosphate (non-oxidative stage): step 2/3.</text>
</comment>
<keyword evidence="7 11" id="KW-0808">Transferase</keyword>
<protein>
    <recommendedName>
        <fullName evidence="5 11">Transaldolase</fullName>
        <ecNumber evidence="5 11">2.2.1.2</ecNumber>
    </recommendedName>
</protein>
<comment type="subcellular location">
    <subcellularLocation>
        <location evidence="2 11">Cytoplasm</location>
    </subcellularLocation>
</comment>
<evidence type="ECO:0000313" key="13">
    <source>
        <dbReference type="Proteomes" id="UP000001522"/>
    </source>
</evidence>
<dbReference type="GO" id="GO:0005737">
    <property type="term" value="C:cytoplasm"/>
    <property type="evidence" value="ECO:0007669"/>
    <property type="project" value="UniProtKB-SubCell"/>
</dbReference>
<dbReference type="InterPro" id="IPR004732">
    <property type="entry name" value="Transaldolase_2"/>
</dbReference>
<dbReference type="PANTHER" id="PTHR10683:SF31">
    <property type="entry name" value="TRANSALDOLASE"/>
    <property type="match status" value="1"/>
</dbReference>
<dbReference type="eggNOG" id="COG0176">
    <property type="taxonomic scope" value="Bacteria"/>
</dbReference>
<evidence type="ECO:0000256" key="6">
    <source>
        <dbReference type="ARBA" id="ARBA00022490"/>
    </source>
</evidence>
<dbReference type="SUPFAM" id="SSF51569">
    <property type="entry name" value="Aldolase"/>
    <property type="match status" value="1"/>
</dbReference>
<keyword evidence="8 11" id="KW-0570">Pentose shunt</keyword>
<evidence type="ECO:0000256" key="4">
    <source>
        <dbReference type="ARBA" id="ARBA00008426"/>
    </source>
</evidence>
<dbReference type="HOGENOM" id="CLU_050771_1_0_7"/>
<name>D3UGR4_HELM1</name>
<accession>D3UGR4</accession>
<dbReference type="EC" id="2.2.1.2" evidence="5 11"/>
<dbReference type="InterPro" id="IPR018225">
    <property type="entry name" value="Transaldolase_AS"/>
</dbReference>
<reference evidence="12 13" key="1">
    <citation type="journal article" date="2010" name="BMC Genomics">
        <title>Comparative genomics and proteomics of Helicobacter mustelae, an ulcerogenic and carcinogenic gastric pathogen.</title>
        <authorList>
            <person name="O'Toole P.W."/>
            <person name="Snelling W.J."/>
            <person name="Canchaya C."/>
            <person name="Forde B.M."/>
            <person name="Hardie K.R."/>
            <person name="Josenhans C."/>
            <person name="Graham R.L.J."/>
            <person name="McMullan G."/>
            <person name="Parkhill J."/>
            <person name="Belda E."/>
            <person name="Bentley S.D."/>
        </authorList>
    </citation>
    <scope>NUCLEOTIDE SEQUENCE [LARGE SCALE GENOMIC DNA]</scope>
    <source>
        <strain evidence="13">ATCC 43772 / LMG 18044 / NCTC 12198 / 12198</strain>
    </source>
</reference>
<feature type="active site" description="Schiff-base intermediate with substrate" evidence="11">
    <location>
        <position position="127"/>
    </location>
</feature>
<dbReference type="GO" id="GO:0004801">
    <property type="term" value="F:transaldolase activity"/>
    <property type="evidence" value="ECO:0007669"/>
    <property type="project" value="UniProtKB-UniRule"/>
</dbReference>
<evidence type="ECO:0000256" key="5">
    <source>
        <dbReference type="ARBA" id="ARBA00013151"/>
    </source>
</evidence>
<keyword evidence="9 11" id="KW-0704">Schiff base</keyword>
<dbReference type="HAMAP" id="MF_00493">
    <property type="entry name" value="Transaldolase_2"/>
    <property type="match status" value="1"/>
</dbReference>
<dbReference type="GO" id="GO:0006098">
    <property type="term" value="P:pentose-phosphate shunt"/>
    <property type="evidence" value="ECO:0007669"/>
    <property type="project" value="UniProtKB-UniRule"/>
</dbReference>
<comment type="function">
    <text evidence="1 11">Transaldolase is important for the balance of metabolites in the pentose-phosphate pathway.</text>
</comment>
<dbReference type="STRING" id="679897.HMU04230"/>
<gene>
    <name evidence="11 12" type="primary">tal</name>
    <name evidence="12" type="ordered locus">HMU04230</name>
</gene>
<dbReference type="InterPro" id="IPR013785">
    <property type="entry name" value="Aldolase_TIM"/>
</dbReference>
<comment type="catalytic activity">
    <reaction evidence="10 11">
        <text>D-sedoheptulose 7-phosphate + D-glyceraldehyde 3-phosphate = D-erythrose 4-phosphate + beta-D-fructose 6-phosphate</text>
        <dbReference type="Rhea" id="RHEA:17053"/>
        <dbReference type="ChEBI" id="CHEBI:16897"/>
        <dbReference type="ChEBI" id="CHEBI:57483"/>
        <dbReference type="ChEBI" id="CHEBI:57634"/>
        <dbReference type="ChEBI" id="CHEBI:59776"/>
        <dbReference type="EC" id="2.2.1.2"/>
    </reaction>
</comment>
<sequence>MSQNFSLWCDFIERNFLEKEFEGLLNQGAFCGATSNPAIFASALKNPIYKEEIAKLKGLGAKEIYESLAIKDIKTAASKMLGLWKKDKDTGYISLEIDPFLEENIAESISEGKRLHTIIGMPNVMIKVPATEAGYEIMEALMRENIPVNATLIFTKEQTQNCLEAMRKGRGKGDVRGVISVFVSRWDRRVDEFLPKKWQRRLGILNAQECYTWACAQGSKETRVLFASTGVKGTGWAEDYYIKALLHPHSINTAPLQSIAAFLENGGSGSITGTHARVQNPLERLEKLQNHALKAQNEDLAPYIPDPDQIHESLSSIKTLLQEDFAILAQGLLEEGLLAFKEAFESMLREL</sequence>
<evidence type="ECO:0000313" key="12">
    <source>
        <dbReference type="EMBL" id="CBG39685.1"/>
    </source>
</evidence>
<evidence type="ECO:0000256" key="1">
    <source>
        <dbReference type="ARBA" id="ARBA00003518"/>
    </source>
</evidence>
<dbReference type="UniPathway" id="UPA00115">
    <property type="reaction ID" value="UER00414"/>
</dbReference>
<dbReference type="PANTHER" id="PTHR10683">
    <property type="entry name" value="TRANSALDOLASE"/>
    <property type="match status" value="1"/>
</dbReference>
<evidence type="ECO:0000256" key="8">
    <source>
        <dbReference type="ARBA" id="ARBA00023126"/>
    </source>
</evidence>
<keyword evidence="13" id="KW-1185">Reference proteome</keyword>
<evidence type="ECO:0000256" key="10">
    <source>
        <dbReference type="ARBA" id="ARBA00048810"/>
    </source>
</evidence>
<dbReference type="KEGG" id="hms:HMU04230"/>
<organism evidence="12 13">
    <name type="scientific">Helicobacter mustelae (strain ATCC 43772 / CCUG 25715 / CIP 103759 / LMG 18044 / NCTC 12198 / R85-136P)</name>
    <name type="common">Campylobacter mustelae</name>
    <dbReference type="NCBI Taxonomy" id="679897"/>
    <lineage>
        <taxon>Bacteria</taxon>
        <taxon>Pseudomonadati</taxon>
        <taxon>Campylobacterota</taxon>
        <taxon>Epsilonproteobacteria</taxon>
        <taxon>Campylobacterales</taxon>
        <taxon>Helicobacteraceae</taxon>
        <taxon>Helicobacter</taxon>
    </lineage>
</organism>
<proteinExistence type="inferred from homology"/>
<evidence type="ECO:0000256" key="9">
    <source>
        <dbReference type="ARBA" id="ARBA00023270"/>
    </source>
</evidence>